<dbReference type="EMBL" id="BAAAZA010000018">
    <property type="protein sequence ID" value="GAA3882496.1"/>
    <property type="molecule type" value="Genomic_DNA"/>
</dbReference>
<evidence type="ECO:0000256" key="1">
    <source>
        <dbReference type="SAM" id="MobiDB-lite"/>
    </source>
</evidence>
<reference evidence="3" key="1">
    <citation type="journal article" date="2019" name="Int. J. Syst. Evol. Microbiol.">
        <title>The Global Catalogue of Microorganisms (GCM) 10K type strain sequencing project: providing services to taxonomists for standard genome sequencing and annotation.</title>
        <authorList>
            <consortium name="The Broad Institute Genomics Platform"/>
            <consortium name="The Broad Institute Genome Sequencing Center for Infectious Disease"/>
            <person name="Wu L."/>
            <person name="Ma J."/>
        </authorList>
    </citation>
    <scope>NUCLEOTIDE SEQUENCE [LARGE SCALE GENOMIC DNA]</scope>
    <source>
        <strain evidence="3">JCM 16578</strain>
    </source>
</reference>
<gene>
    <name evidence="2" type="ORF">GCM10022207_56730</name>
</gene>
<evidence type="ECO:0000313" key="3">
    <source>
        <dbReference type="Proteomes" id="UP001501563"/>
    </source>
</evidence>
<keyword evidence="3" id="KW-1185">Reference proteome</keyword>
<feature type="region of interest" description="Disordered" evidence="1">
    <location>
        <begin position="1"/>
        <end position="25"/>
    </location>
</feature>
<proteinExistence type="predicted"/>
<name>A0ABP7KQ25_9ACTN</name>
<comment type="caution">
    <text evidence="2">The sequence shown here is derived from an EMBL/GenBank/DDBJ whole genome shotgun (WGS) entry which is preliminary data.</text>
</comment>
<feature type="region of interest" description="Disordered" evidence="1">
    <location>
        <begin position="54"/>
        <end position="75"/>
    </location>
</feature>
<evidence type="ECO:0000313" key="2">
    <source>
        <dbReference type="EMBL" id="GAA3882496.1"/>
    </source>
</evidence>
<protein>
    <submittedName>
        <fullName evidence="2">Uncharacterized protein</fullName>
    </submittedName>
</protein>
<feature type="compositionally biased region" description="Basic and acidic residues" evidence="1">
    <location>
        <begin position="1"/>
        <end position="12"/>
    </location>
</feature>
<accession>A0ABP7KQ25</accession>
<sequence>MADGGWRPDGRRALARPAGHRGARTAAVRAGAPVWGRYEWPPSRGRPVSRVRLPDRIGDRAGPGRETWTEWLPGT</sequence>
<dbReference type="Proteomes" id="UP001501563">
    <property type="component" value="Unassembled WGS sequence"/>
</dbReference>
<feature type="compositionally biased region" description="Basic and acidic residues" evidence="1">
    <location>
        <begin position="54"/>
        <end position="63"/>
    </location>
</feature>
<organism evidence="2 3">
    <name type="scientific">Streptomyces lannensis</name>
    <dbReference type="NCBI Taxonomy" id="766498"/>
    <lineage>
        <taxon>Bacteria</taxon>
        <taxon>Bacillati</taxon>
        <taxon>Actinomycetota</taxon>
        <taxon>Actinomycetes</taxon>
        <taxon>Kitasatosporales</taxon>
        <taxon>Streptomycetaceae</taxon>
        <taxon>Streptomyces</taxon>
    </lineage>
</organism>